<dbReference type="EMBL" id="SFAV01000217">
    <property type="protein sequence ID" value="TRU85612.1"/>
    <property type="molecule type" value="Genomic_DNA"/>
</dbReference>
<sequence length="61" mass="7233">MPNRFFVGLEVSLYQLSDVILYNTKSVEYRRHIRTGTHAKPRINNQFLITGFSMSFQFTVY</sequence>
<name>A0A552IQC9_9CHRO</name>
<evidence type="ECO:0000313" key="1">
    <source>
        <dbReference type="EMBL" id="TRU85612.1"/>
    </source>
</evidence>
<protein>
    <submittedName>
        <fullName evidence="1">Uncharacterized protein</fullName>
    </submittedName>
</protein>
<comment type="caution">
    <text evidence="1">The sequence shown here is derived from an EMBL/GenBank/DDBJ whole genome shotgun (WGS) entry which is preliminary data.</text>
</comment>
<evidence type="ECO:0000313" key="2">
    <source>
        <dbReference type="Proteomes" id="UP000319191"/>
    </source>
</evidence>
<gene>
    <name evidence="1" type="ORF">EWV54_15745</name>
</gene>
<proteinExistence type="predicted"/>
<dbReference type="AlphaFoldDB" id="A0A552IQC9"/>
<organism evidence="1 2">
    <name type="scientific">Microcystis novacekii Mn_MB_F_20050700_S1D</name>
    <dbReference type="NCBI Taxonomy" id="2486266"/>
    <lineage>
        <taxon>Bacteria</taxon>
        <taxon>Bacillati</taxon>
        <taxon>Cyanobacteriota</taxon>
        <taxon>Cyanophyceae</taxon>
        <taxon>Oscillatoriophycideae</taxon>
        <taxon>Chroococcales</taxon>
        <taxon>Microcystaceae</taxon>
        <taxon>Microcystis</taxon>
    </lineage>
</organism>
<dbReference type="Proteomes" id="UP000319191">
    <property type="component" value="Unassembled WGS sequence"/>
</dbReference>
<accession>A0A552IQC9</accession>
<reference evidence="1 2" key="1">
    <citation type="submission" date="2019-01" db="EMBL/GenBank/DDBJ databases">
        <title>Coherence of Microcystis species and biogeography revealed through population genomics.</title>
        <authorList>
            <person name="Perez-Carrascal O.M."/>
            <person name="Terrat Y."/>
            <person name="Giani A."/>
            <person name="Fortin N."/>
            <person name="Tromas N."/>
            <person name="Shapiro B.J."/>
        </authorList>
    </citation>
    <scope>NUCLEOTIDE SEQUENCE [LARGE SCALE GENOMIC DNA]</scope>
    <source>
        <strain evidence="1">Mn_MB_F_20050700_S1D</strain>
    </source>
</reference>